<keyword evidence="3" id="KW-1185">Reference proteome</keyword>
<reference evidence="2 3" key="1">
    <citation type="submission" date="2024-09" db="EMBL/GenBank/DDBJ databases">
        <authorList>
            <person name="Sun Q."/>
            <person name="Mori K."/>
        </authorList>
    </citation>
    <scope>NUCLEOTIDE SEQUENCE [LARGE SCALE GENOMIC DNA]</scope>
    <source>
        <strain evidence="2 3">NCAIM B.02621</strain>
    </source>
</reference>
<protein>
    <submittedName>
        <fullName evidence="2">Uncharacterized protein</fullName>
    </submittedName>
</protein>
<dbReference type="Proteomes" id="UP001589906">
    <property type="component" value="Unassembled WGS sequence"/>
</dbReference>
<feature type="region of interest" description="Disordered" evidence="1">
    <location>
        <begin position="1"/>
        <end position="45"/>
    </location>
</feature>
<accession>A0ABV6R2X9</accession>
<gene>
    <name evidence="2" type="ORF">ACFFGE_05660</name>
</gene>
<name>A0ABV6R2X9_9CAUL</name>
<sequence length="480" mass="52019">MFSSASPVATGGFDDEPPPNPWAADSPWPQFHRNSHAQKASPFAGPEAGDVLLAQTIRTPVGTGTPTQMHLSERYPDGSRTAWSTTLNSIVKARIAGDRFEIADVVRLHRGLGLVSYWNMQLARSNKAFVPNPRERSIMRFGDMNPRDAMSPIVREAEFALPASVPGNPIVLNLSHDGWVIFLTDAGWLGAVKQDFSDARYFDLSGEIADDTIHNSFPLDENGVAYFVSFEALTAVQWDGDGFRVVWRAPYDFRGSNCPAPSRSKLREVLRVFRGERCTGSGTTPTLLTVGDDRLVAAVDGHDRNNLIYFWRDAIPESWPGLPGRDRRIAGVVPLPLATSEGEGFTVENSPAAASGLLVIAQFAGFEPDCTPPMGVQAVRWNSTANSGEIAWQRPDVHFNGIPTISRASGMVYGVGLSGGGGCDHVYRGLDLTTGATRVEGVLGRGREYLDQGNTHALNDDGSLIYGSPIGMVRIRAAPR</sequence>
<evidence type="ECO:0000313" key="2">
    <source>
        <dbReference type="EMBL" id="MFC0633367.1"/>
    </source>
</evidence>
<evidence type="ECO:0000256" key="1">
    <source>
        <dbReference type="SAM" id="MobiDB-lite"/>
    </source>
</evidence>
<comment type="caution">
    <text evidence="2">The sequence shown here is derived from an EMBL/GenBank/DDBJ whole genome shotgun (WGS) entry which is preliminary data.</text>
</comment>
<dbReference type="EMBL" id="JBHLSW010000004">
    <property type="protein sequence ID" value="MFC0633367.1"/>
    <property type="molecule type" value="Genomic_DNA"/>
</dbReference>
<proteinExistence type="predicted"/>
<evidence type="ECO:0000313" key="3">
    <source>
        <dbReference type="Proteomes" id="UP001589906"/>
    </source>
</evidence>
<dbReference type="RefSeq" id="WP_376835231.1">
    <property type="nucleotide sequence ID" value="NZ_JBHLSW010000004.1"/>
</dbReference>
<organism evidence="2 3">
    <name type="scientific">Brevundimonas balnearis</name>
    <dbReference type="NCBI Taxonomy" id="1572858"/>
    <lineage>
        <taxon>Bacteria</taxon>
        <taxon>Pseudomonadati</taxon>
        <taxon>Pseudomonadota</taxon>
        <taxon>Alphaproteobacteria</taxon>
        <taxon>Caulobacterales</taxon>
        <taxon>Caulobacteraceae</taxon>
        <taxon>Brevundimonas</taxon>
    </lineage>
</organism>